<dbReference type="EMBL" id="BGZK01000779">
    <property type="protein sequence ID" value="GBP60120.1"/>
    <property type="molecule type" value="Genomic_DNA"/>
</dbReference>
<comment type="caution">
    <text evidence="1">The sequence shown here is derived from an EMBL/GenBank/DDBJ whole genome shotgun (WGS) entry which is preliminary data.</text>
</comment>
<reference evidence="1 2" key="1">
    <citation type="journal article" date="2019" name="Commun. Biol.">
        <title>The bagworm genome reveals a unique fibroin gene that provides high tensile strength.</title>
        <authorList>
            <person name="Kono N."/>
            <person name="Nakamura H."/>
            <person name="Ohtoshi R."/>
            <person name="Tomita M."/>
            <person name="Numata K."/>
            <person name="Arakawa K."/>
        </authorList>
    </citation>
    <scope>NUCLEOTIDE SEQUENCE [LARGE SCALE GENOMIC DNA]</scope>
</reference>
<evidence type="ECO:0000313" key="2">
    <source>
        <dbReference type="Proteomes" id="UP000299102"/>
    </source>
</evidence>
<organism evidence="1 2">
    <name type="scientific">Eumeta variegata</name>
    <name type="common">Bagworm moth</name>
    <name type="synonym">Eumeta japonica</name>
    <dbReference type="NCBI Taxonomy" id="151549"/>
    <lineage>
        <taxon>Eukaryota</taxon>
        <taxon>Metazoa</taxon>
        <taxon>Ecdysozoa</taxon>
        <taxon>Arthropoda</taxon>
        <taxon>Hexapoda</taxon>
        <taxon>Insecta</taxon>
        <taxon>Pterygota</taxon>
        <taxon>Neoptera</taxon>
        <taxon>Endopterygota</taxon>
        <taxon>Lepidoptera</taxon>
        <taxon>Glossata</taxon>
        <taxon>Ditrysia</taxon>
        <taxon>Tineoidea</taxon>
        <taxon>Psychidae</taxon>
        <taxon>Oiketicinae</taxon>
        <taxon>Eumeta</taxon>
    </lineage>
</organism>
<protein>
    <submittedName>
        <fullName evidence="1">Uncharacterized protein</fullName>
    </submittedName>
</protein>
<keyword evidence="2" id="KW-1185">Reference proteome</keyword>
<dbReference type="AlphaFoldDB" id="A0A4C1XAK8"/>
<evidence type="ECO:0000313" key="1">
    <source>
        <dbReference type="EMBL" id="GBP60120.1"/>
    </source>
</evidence>
<name>A0A4C1XAK8_EUMVA</name>
<sequence length="96" mass="10312">MKRKTDRGRLVLVLCGLKIASGWCGRTTWKVYKPGDELKDLALAIQHLDESAHGYRDQINSGVQETACCNNCSVRGGIVVCLSVGSEPEGSGIGPH</sequence>
<dbReference type="Proteomes" id="UP000299102">
    <property type="component" value="Unassembled WGS sequence"/>
</dbReference>
<gene>
    <name evidence="1" type="ORF">EVAR_31381_1</name>
</gene>
<proteinExistence type="predicted"/>
<accession>A0A4C1XAK8</accession>